<dbReference type="InterPro" id="IPR019339">
    <property type="entry name" value="CIR_N_dom"/>
</dbReference>
<evidence type="ECO:0000259" key="9">
    <source>
        <dbReference type="SMART" id="SM01083"/>
    </source>
</evidence>
<evidence type="ECO:0000256" key="8">
    <source>
        <dbReference type="SAM" id="MobiDB-lite"/>
    </source>
</evidence>
<feature type="region of interest" description="Disordered" evidence="8">
    <location>
        <begin position="287"/>
        <end position="325"/>
    </location>
</feature>
<feature type="region of interest" description="Disordered" evidence="8">
    <location>
        <begin position="84"/>
        <end position="120"/>
    </location>
</feature>
<evidence type="ECO:0000313" key="10">
    <source>
        <dbReference type="EMBL" id="CAK0779174.1"/>
    </source>
</evidence>
<evidence type="ECO:0000256" key="4">
    <source>
        <dbReference type="ARBA" id="ARBA00022728"/>
    </source>
</evidence>
<feature type="compositionally biased region" description="Basic and acidic residues" evidence="8">
    <location>
        <begin position="338"/>
        <end position="348"/>
    </location>
</feature>
<feature type="region of interest" description="Disordered" evidence="8">
    <location>
        <begin position="171"/>
        <end position="271"/>
    </location>
</feature>
<dbReference type="GO" id="GO:0000398">
    <property type="term" value="P:mRNA splicing, via spliceosome"/>
    <property type="evidence" value="ECO:0007669"/>
    <property type="project" value="TreeGrafter"/>
</dbReference>
<feature type="compositionally biased region" description="Basic and acidic residues" evidence="8">
    <location>
        <begin position="17"/>
        <end position="40"/>
    </location>
</feature>
<proteinExistence type="inferred from homology"/>
<dbReference type="Pfam" id="PF10197">
    <property type="entry name" value="Cir_N"/>
    <property type="match status" value="1"/>
</dbReference>
<gene>
    <name evidence="10" type="ORF">CVIRNUC_004711</name>
</gene>
<keyword evidence="3" id="KW-0507">mRNA processing</keyword>
<dbReference type="InterPro" id="IPR022209">
    <property type="entry name" value="CWC25"/>
</dbReference>
<dbReference type="SMART" id="SM01083">
    <property type="entry name" value="Cir_N"/>
    <property type="match status" value="1"/>
</dbReference>
<dbReference type="PANTHER" id="PTHR16196:SF0">
    <property type="entry name" value="PRE-MRNA-SPLICING FACTOR CWC25 HOMOLOG"/>
    <property type="match status" value="1"/>
</dbReference>
<evidence type="ECO:0000256" key="5">
    <source>
        <dbReference type="ARBA" id="ARBA00023054"/>
    </source>
</evidence>
<organism evidence="10 11">
    <name type="scientific">Coccomyxa viridis</name>
    <dbReference type="NCBI Taxonomy" id="1274662"/>
    <lineage>
        <taxon>Eukaryota</taxon>
        <taxon>Viridiplantae</taxon>
        <taxon>Chlorophyta</taxon>
        <taxon>core chlorophytes</taxon>
        <taxon>Trebouxiophyceae</taxon>
        <taxon>Trebouxiophyceae incertae sedis</taxon>
        <taxon>Coccomyxaceae</taxon>
        <taxon>Coccomyxa</taxon>
    </lineage>
</organism>
<keyword evidence="7" id="KW-0539">Nucleus</keyword>
<dbReference type="PANTHER" id="PTHR16196">
    <property type="entry name" value="CELL CYCLE CONTROL PROTEIN CWF25"/>
    <property type="match status" value="1"/>
</dbReference>
<reference evidence="10 11" key="1">
    <citation type="submission" date="2023-10" db="EMBL/GenBank/DDBJ databases">
        <authorList>
            <person name="Maclean D."/>
            <person name="Macfadyen A."/>
        </authorList>
    </citation>
    <scope>NUCLEOTIDE SEQUENCE [LARGE SCALE GENOMIC DNA]</scope>
</reference>
<feature type="compositionally biased region" description="Basic and acidic residues" evidence="8">
    <location>
        <begin position="171"/>
        <end position="184"/>
    </location>
</feature>
<evidence type="ECO:0000256" key="7">
    <source>
        <dbReference type="ARBA" id="ARBA00023242"/>
    </source>
</evidence>
<dbReference type="Pfam" id="PF12542">
    <property type="entry name" value="CWC25"/>
    <property type="match status" value="1"/>
</dbReference>
<evidence type="ECO:0000256" key="3">
    <source>
        <dbReference type="ARBA" id="ARBA00022664"/>
    </source>
</evidence>
<accession>A0AAV1I3X0</accession>
<name>A0AAV1I3X0_9CHLO</name>
<feature type="region of interest" description="Disordered" evidence="8">
    <location>
        <begin position="1"/>
        <end position="40"/>
    </location>
</feature>
<feature type="domain" description="CBF1-interacting co-repressor CIR N-terminal" evidence="9">
    <location>
        <begin position="13"/>
        <end position="49"/>
    </location>
</feature>
<keyword evidence="6" id="KW-0508">mRNA splicing</keyword>
<keyword evidence="5" id="KW-0175">Coiled coil</keyword>
<dbReference type="EMBL" id="CAUYUE010000005">
    <property type="protein sequence ID" value="CAK0779174.1"/>
    <property type="molecule type" value="Genomic_DNA"/>
</dbReference>
<feature type="compositionally biased region" description="Basic and acidic residues" evidence="8">
    <location>
        <begin position="297"/>
        <end position="325"/>
    </location>
</feature>
<feature type="compositionally biased region" description="Basic and acidic residues" evidence="8">
    <location>
        <begin position="232"/>
        <end position="266"/>
    </location>
</feature>
<evidence type="ECO:0000256" key="1">
    <source>
        <dbReference type="ARBA" id="ARBA00004123"/>
    </source>
</evidence>
<feature type="compositionally biased region" description="Basic and acidic residues" evidence="8">
    <location>
        <begin position="216"/>
        <end position="225"/>
    </location>
</feature>
<protein>
    <recommendedName>
        <fullName evidence="9">CBF1-interacting co-repressor CIR N-terminal domain-containing protein</fullName>
    </recommendedName>
</protein>
<sequence>MGGGGLSFLNKKTWHPARLDRQEDKWKREQAAAKEEQKAEEIKKQIIEEREHEELDALAHAAGIKQRSDKLDWMYQGGMVAKAEANKRVEEQQQQQQQQQASQPVLAAEPGGPGSAAVKLPTFYAEDTAASANEVWSRLHSDPLFAIKQQEIAARRTIASNPVQMDAIRKQVEQRKAAEEEAKAAKKAGKRAKKDARRAEKAERKAQKHAASGKAQKHEEAEDGHKNKKCRHSSDSGRRARDAAKEPHNAHENGSRHANGHDKHMNADAARPLVDGACAQRGDIRYGLNISGDAPDEAERRERRAATQRNLEEAAKRKADEEREKAAQRYVRKEYKTGQLTAEERAQRLAEMTGNASVHDEARWSRQRRARERDEADEAADERRPADEQKHTSKAAAFLKTATQETYGAGGEAASLADRVGRRKYYSERGGGH</sequence>
<dbReference type="InterPro" id="IPR051376">
    <property type="entry name" value="CWC25_splicing_factor"/>
</dbReference>
<comment type="caution">
    <text evidence="10">The sequence shown here is derived from an EMBL/GenBank/DDBJ whole genome shotgun (WGS) entry which is preliminary data.</text>
</comment>
<keyword evidence="11" id="KW-1185">Reference proteome</keyword>
<dbReference type="Proteomes" id="UP001314263">
    <property type="component" value="Unassembled WGS sequence"/>
</dbReference>
<keyword evidence="4" id="KW-0747">Spliceosome</keyword>
<feature type="compositionally biased region" description="Basic and acidic residues" evidence="8">
    <location>
        <begin position="381"/>
        <end position="391"/>
    </location>
</feature>
<evidence type="ECO:0000256" key="6">
    <source>
        <dbReference type="ARBA" id="ARBA00023187"/>
    </source>
</evidence>
<evidence type="ECO:0000256" key="2">
    <source>
        <dbReference type="ARBA" id="ARBA00006695"/>
    </source>
</evidence>
<feature type="compositionally biased region" description="Basic residues" evidence="8">
    <location>
        <begin position="185"/>
        <end position="196"/>
    </location>
</feature>
<dbReference type="GO" id="GO:0005684">
    <property type="term" value="C:U2-type spliceosomal complex"/>
    <property type="evidence" value="ECO:0007669"/>
    <property type="project" value="TreeGrafter"/>
</dbReference>
<comment type="similarity">
    <text evidence="2">Belongs to the CWC25 family.</text>
</comment>
<comment type="subcellular location">
    <subcellularLocation>
        <location evidence="1">Nucleus</location>
    </subcellularLocation>
</comment>
<dbReference type="AlphaFoldDB" id="A0AAV1I3X0"/>
<feature type="region of interest" description="Disordered" evidence="8">
    <location>
        <begin position="338"/>
        <end position="433"/>
    </location>
</feature>
<evidence type="ECO:0000313" key="11">
    <source>
        <dbReference type="Proteomes" id="UP001314263"/>
    </source>
</evidence>